<organism evidence="2 3">
    <name type="scientific">Chitinophaga silvisoli</name>
    <dbReference type="NCBI Taxonomy" id="2291814"/>
    <lineage>
        <taxon>Bacteria</taxon>
        <taxon>Pseudomonadati</taxon>
        <taxon>Bacteroidota</taxon>
        <taxon>Chitinophagia</taxon>
        <taxon>Chitinophagales</taxon>
        <taxon>Chitinophagaceae</taxon>
        <taxon>Chitinophaga</taxon>
    </lineage>
</organism>
<dbReference type="AlphaFoldDB" id="A0A3E1P3Q4"/>
<keyword evidence="3" id="KW-1185">Reference proteome</keyword>
<accession>A0A3E1P3Q4</accession>
<dbReference type="SUPFAM" id="SSF101874">
    <property type="entry name" value="YceI-like"/>
    <property type="match status" value="1"/>
</dbReference>
<proteinExistence type="predicted"/>
<sequence length="220" mass="24575">MKYIVPIILLTLMAACEQAPKADKATIQDAQSVKEGEGRSYHVDTTVSVVQFIGTKPTGKHTGIFRLLESKLYVQDTLVTGGSIRINMSTLQDIDLAPTDSMLQHKLEAELKGPMFFDIEKYPVATFEITGVTNFKPSVGNEVLMKDANYTVQGNLTMKDSTKNISFPAYITREKGVIRAEANFNIDRTLWGMTYRADQSMQDKLINSQVNIQFKLVAKQ</sequence>
<dbReference type="PANTHER" id="PTHR34406">
    <property type="entry name" value="PROTEIN YCEI"/>
    <property type="match status" value="1"/>
</dbReference>
<evidence type="ECO:0000313" key="2">
    <source>
        <dbReference type="EMBL" id="RFM34802.1"/>
    </source>
</evidence>
<dbReference type="OrthoDB" id="951410at2"/>
<dbReference type="InterPro" id="IPR007372">
    <property type="entry name" value="Lipid/polyisoprenoid-bd_YceI"/>
</dbReference>
<dbReference type="InterPro" id="IPR036761">
    <property type="entry name" value="TTHA0802/YceI-like_sf"/>
</dbReference>
<dbReference type="Proteomes" id="UP000261174">
    <property type="component" value="Unassembled WGS sequence"/>
</dbReference>
<reference evidence="2 3" key="1">
    <citation type="submission" date="2018-08" db="EMBL/GenBank/DDBJ databases">
        <title>Chitinophaga sp. K20C18050901, a novel bacterium isolated from forest soil.</title>
        <authorList>
            <person name="Wang C."/>
        </authorList>
    </citation>
    <scope>NUCLEOTIDE SEQUENCE [LARGE SCALE GENOMIC DNA]</scope>
    <source>
        <strain evidence="2 3">K20C18050901</strain>
    </source>
</reference>
<feature type="domain" description="Lipid/polyisoprenoid-binding YceI-like" evidence="1">
    <location>
        <begin position="40"/>
        <end position="219"/>
    </location>
</feature>
<dbReference type="RefSeq" id="WP_116853457.1">
    <property type="nucleotide sequence ID" value="NZ_QTJV01000003.1"/>
</dbReference>
<dbReference type="Gene3D" id="2.40.128.110">
    <property type="entry name" value="Lipid/polyisoprenoid-binding, YceI-like"/>
    <property type="match status" value="1"/>
</dbReference>
<evidence type="ECO:0000313" key="3">
    <source>
        <dbReference type="Proteomes" id="UP000261174"/>
    </source>
</evidence>
<dbReference type="Pfam" id="PF04264">
    <property type="entry name" value="YceI"/>
    <property type="match status" value="1"/>
</dbReference>
<gene>
    <name evidence="2" type="ORF">DXN04_11240</name>
</gene>
<dbReference type="SMART" id="SM00867">
    <property type="entry name" value="YceI"/>
    <property type="match status" value="1"/>
</dbReference>
<name>A0A3E1P3Q4_9BACT</name>
<comment type="caution">
    <text evidence="2">The sequence shown here is derived from an EMBL/GenBank/DDBJ whole genome shotgun (WGS) entry which is preliminary data.</text>
</comment>
<dbReference type="PROSITE" id="PS51257">
    <property type="entry name" value="PROKAR_LIPOPROTEIN"/>
    <property type="match status" value="1"/>
</dbReference>
<dbReference type="PANTHER" id="PTHR34406:SF1">
    <property type="entry name" value="PROTEIN YCEI"/>
    <property type="match status" value="1"/>
</dbReference>
<protein>
    <submittedName>
        <fullName evidence="2">YceI family protein</fullName>
    </submittedName>
</protein>
<evidence type="ECO:0000259" key="1">
    <source>
        <dbReference type="SMART" id="SM00867"/>
    </source>
</evidence>
<dbReference type="EMBL" id="QTJV01000003">
    <property type="protein sequence ID" value="RFM34802.1"/>
    <property type="molecule type" value="Genomic_DNA"/>
</dbReference>